<gene>
    <name evidence="5" type="ORF">CPB83DRAFT_862623</name>
</gene>
<keyword evidence="1" id="KW-0378">Hydrolase</keyword>
<dbReference type="InterPro" id="IPR051695">
    <property type="entry name" value="Phosphoglycerate_Mutase"/>
</dbReference>
<dbReference type="InterPro" id="IPR029033">
    <property type="entry name" value="His_PPase_superfam"/>
</dbReference>
<accession>A0A9P6JKA2</accession>
<reference evidence="5" key="1">
    <citation type="submission" date="2020-11" db="EMBL/GenBank/DDBJ databases">
        <authorList>
            <consortium name="DOE Joint Genome Institute"/>
            <person name="Ahrendt S."/>
            <person name="Riley R."/>
            <person name="Andreopoulos W."/>
            <person name="Labutti K."/>
            <person name="Pangilinan J."/>
            <person name="Ruiz-Duenas F.J."/>
            <person name="Barrasa J.M."/>
            <person name="Sanchez-Garcia M."/>
            <person name="Camarero S."/>
            <person name="Miyauchi S."/>
            <person name="Serrano A."/>
            <person name="Linde D."/>
            <person name="Babiker R."/>
            <person name="Drula E."/>
            <person name="Ayuso-Fernandez I."/>
            <person name="Pacheco R."/>
            <person name="Padilla G."/>
            <person name="Ferreira P."/>
            <person name="Barriuso J."/>
            <person name="Kellner H."/>
            <person name="Castanera R."/>
            <person name="Alfaro M."/>
            <person name="Ramirez L."/>
            <person name="Pisabarro A.G."/>
            <person name="Kuo A."/>
            <person name="Tritt A."/>
            <person name="Lipzen A."/>
            <person name="He G."/>
            <person name="Yan M."/>
            <person name="Ng V."/>
            <person name="Cullen D."/>
            <person name="Martin F."/>
            <person name="Rosso M.-N."/>
            <person name="Henrissat B."/>
            <person name="Hibbett D."/>
            <person name="Martinez A.T."/>
            <person name="Grigoriev I.V."/>
        </authorList>
    </citation>
    <scope>NUCLEOTIDE SEQUENCE</scope>
    <source>
        <strain evidence="5">CBS 506.95</strain>
    </source>
</reference>
<dbReference type="GO" id="GO:0005829">
    <property type="term" value="C:cytosol"/>
    <property type="evidence" value="ECO:0007669"/>
    <property type="project" value="TreeGrafter"/>
</dbReference>
<feature type="binding site" evidence="3">
    <location>
        <begin position="8"/>
        <end position="15"/>
    </location>
    <ligand>
        <name>substrate</name>
    </ligand>
</feature>
<dbReference type="OrthoDB" id="354304at2759"/>
<protein>
    <submittedName>
        <fullName evidence="5">Histidine phosphatase superfamily</fullName>
    </submittedName>
</protein>
<feature type="active site" description="Tele-phosphohistidine intermediate" evidence="2">
    <location>
        <position position="9"/>
    </location>
</feature>
<dbReference type="Proteomes" id="UP000807306">
    <property type="component" value="Unassembled WGS sequence"/>
</dbReference>
<dbReference type="GO" id="GO:0004331">
    <property type="term" value="F:fructose-2,6-bisphosphate 2-phosphatase activity"/>
    <property type="evidence" value="ECO:0007669"/>
    <property type="project" value="TreeGrafter"/>
</dbReference>
<dbReference type="PANTHER" id="PTHR46517">
    <property type="entry name" value="FRUCTOSE-2,6-BISPHOSPHATASE TIGAR"/>
    <property type="match status" value="1"/>
</dbReference>
<dbReference type="SMART" id="SM00855">
    <property type="entry name" value="PGAM"/>
    <property type="match status" value="1"/>
</dbReference>
<evidence type="ECO:0000313" key="6">
    <source>
        <dbReference type="Proteomes" id="UP000807306"/>
    </source>
</evidence>
<comment type="caution">
    <text evidence="5">The sequence shown here is derived from an EMBL/GenBank/DDBJ whole genome shotgun (WGS) entry which is preliminary data.</text>
</comment>
<dbReference type="CDD" id="cd07067">
    <property type="entry name" value="HP_PGM_like"/>
    <property type="match status" value="1"/>
</dbReference>
<dbReference type="EMBL" id="MU157914">
    <property type="protein sequence ID" value="KAF9523609.1"/>
    <property type="molecule type" value="Genomic_DNA"/>
</dbReference>
<feature type="binding site" evidence="3">
    <location>
        <position position="54"/>
    </location>
    <ligand>
        <name>substrate</name>
    </ligand>
</feature>
<dbReference type="AlphaFoldDB" id="A0A9P6JKA2"/>
<evidence type="ECO:0000256" key="2">
    <source>
        <dbReference type="PIRSR" id="PIRSR613078-1"/>
    </source>
</evidence>
<organism evidence="5 6">
    <name type="scientific">Crepidotus variabilis</name>
    <dbReference type="NCBI Taxonomy" id="179855"/>
    <lineage>
        <taxon>Eukaryota</taxon>
        <taxon>Fungi</taxon>
        <taxon>Dikarya</taxon>
        <taxon>Basidiomycota</taxon>
        <taxon>Agaricomycotina</taxon>
        <taxon>Agaricomycetes</taxon>
        <taxon>Agaricomycetidae</taxon>
        <taxon>Agaricales</taxon>
        <taxon>Agaricineae</taxon>
        <taxon>Crepidotaceae</taxon>
        <taxon>Crepidotus</taxon>
    </lineage>
</organism>
<proteinExistence type="predicted"/>
<sequence>MVTFYLIRHAESTDNVKGIWAGSRDAYLTQHAEALASFLTKIPLAAIYSSDLKRAALTAAEIKVKQTNVDVKHEQHTLLREQEFGSGEGKKFSKPIQGLTIAQHYAKGLFPAIYTRHQKFPGGECLDDVAERARSVIDDIFMRHLNEEAEDGISKTVVVVSHGIFLGELVNEILKRDPLASSGHETVKDSRGMQNTAWTKIEVKLTAAHINLLPTSSNSPSMAKVLPTLLSFLTKFETSNINRCPHLSRVKRQGGGLGSLPYDPDQKDIRNFFAGGDNGKQTTKKKAISKIAQARPKPYAR</sequence>
<keyword evidence="6" id="KW-1185">Reference proteome</keyword>
<evidence type="ECO:0000256" key="4">
    <source>
        <dbReference type="SAM" id="MobiDB-lite"/>
    </source>
</evidence>
<dbReference type="PANTHER" id="PTHR46517:SF1">
    <property type="entry name" value="FRUCTOSE-2,6-BISPHOSPHATASE TIGAR"/>
    <property type="match status" value="1"/>
</dbReference>
<dbReference type="Pfam" id="PF00300">
    <property type="entry name" value="His_Phos_1"/>
    <property type="match status" value="1"/>
</dbReference>
<evidence type="ECO:0000256" key="3">
    <source>
        <dbReference type="PIRSR" id="PIRSR613078-2"/>
    </source>
</evidence>
<dbReference type="GO" id="GO:0043456">
    <property type="term" value="P:regulation of pentose-phosphate shunt"/>
    <property type="evidence" value="ECO:0007669"/>
    <property type="project" value="TreeGrafter"/>
</dbReference>
<evidence type="ECO:0000313" key="5">
    <source>
        <dbReference type="EMBL" id="KAF9523609.1"/>
    </source>
</evidence>
<feature type="active site" description="Proton donor/acceptor" evidence="2">
    <location>
        <position position="81"/>
    </location>
</feature>
<name>A0A9P6JKA2_9AGAR</name>
<feature type="region of interest" description="Disordered" evidence="4">
    <location>
        <begin position="272"/>
        <end position="301"/>
    </location>
</feature>
<dbReference type="Gene3D" id="3.40.50.1240">
    <property type="entry name" value="Phosphoglycerate mutase-like"/>
    <property type="match status" value="1"/>
</dbReference>
<evidence type="ECO:0000256" key="1">
    <source>
        <dbReference type="ARBA" id="ARBA00022801"/>
    </source>
</evidence>
<dbReference type="GO" id="GO:0045820">
    <property type="term" value="P:negative regulation of glycolytic process"/>
    <property type="evidence" value="ECO:0007669"/>
    <property type="project" value="TreeGrafter"/>
</dbReference>
<dbReference type="SUPFAM" id="SSF53254">
    <property type="entry name" value="Phosphoglycerate mutase-like"/>
    <property type="match status" value="1"/>
</dbReference>
<dbReference type="InterPro" id="IPR013078">
    <property type="entry name" value="His_Pase_superF_clade-1"/>
</dbReference>